<accession>A0A4Q0T259</accession>
<sequence length="270" mass="30051">MTTVRELIGWSLDENRHRPTNLQAHVAAARQTLASEPVHPLESALLEIPTALEDLLKAEATRPDLAEEMCGLDWSLGLIDLRHLVAFQRRLSLDQLSIQPVVPDPANWPGLTEVTLSQPRLVRYSSAGSIASGAVTITSPNPDLTLRPTADPEHPFRIHGGSPFLEVAHYRDRWILRDGYHRALLVLSAGVHQVPAVLIEARTIAEVGAIHPWFFSEDELFSPRPPRVTDFLSDALTIEYPRPRLHKTIRIHIEETFEPNATPSESGVPS</sequence>
<dbReference type="Proteomes" id="UP000289437">
    <property type="component" value="Unassembled WGS sequence"/>
</dbReference>
<proteinExistence type="predicted"/>
<dbReference type="RefSeq" id="WP_128911165.1">
    <property type="nucleotide sequence ID" value="NZ_RDSM01000001.1"/>
</dbReference>
<comment type="caution">
    <text evidence="1">The sequence shown here is derived from an EMBL/GenBank/DDBJ whole genome shotgun (WGS) entry which is preliminary data.</text>
</comment>
<organism evidence="1 2">
    <name type="scientific">Granulicella sibirica</name>
    <dbReference type="NCBI Taxonomy" id="2479048"/>
    <lineage>
        <taxon>Bacteria</taxon>
        <taxon>Pseudomonadati</taxon>
        <taxon>Acidobacteriota</taxon>
        <taxon>Terriglobia</taxon>
        <taxon>Terriglobales</taxon>
        <taxon>Acidobacteriaceae</taxon>
        <taxon>Granulicella</taxon>
    </lineage>
</organism>
<name>A0A4Q0T259_9BACT</name>
<reference evidence="2" key="2">
    <citation type="submission" date="2019-02" db="EMBL/GenBank/DDBJ databases">
        <title>Granulicella sibirica sp. nov., a psychrotolerant acidobacterium isolated from an organic soil layer in forested tundra, West Siberia.</title>
        <authorList>
            <person name="Oshkin I.Y."/>
            <person name="Kulichevskaya I.S."/>
            <person name="Rijpstra W.I.C."/>
            <person name="Sinninghe Damste J.S."/>
            <person name="Rakitin A.L."/>
            <person name="Ravin N.V."/>
            <person name="Dedysh S.N."/>
        </authorList>
    </citation>
    <scope>NUCLEOTIDE SEQUENCE [LARGE SCALE GENOMIC DNA]</scope>
    <source>
        <strain evidence="2">AF10</strain>
    </source>
</reference>
<dbReference type="OrthoDB" id="114216at2"/>
<dbReference type="EMBL" id="RDSM01000001">
    <property type="protein sequence ID" value="RXH56912.1"/>
    <property type="molecule type" value="Genomic_DNA"/>
</dbReference>
<reference evidence="1 2" key="1">
    <citation type="submission" date="2018-11" db="EMBL/GenBank/DDBJ databases">
        <authorList>
            <person name="Mardanov A.V."/>
            <person name="Ravin N.V."/>
            <person name="Dedysh S.N."/>
        </authorList>
    </citation>
    <scope>NUCLEOTIDE SEQUENCE [LARGE SCALE GENOMIC DNA]</scope>
    <source>
        <strain evidence="1 2">AF10</strain>
    </source>
</reference>
<gene>
    <name evidence="1" type="ORF">GRAN_0222</name>
</gene>
<keyword evidence="2" id="KW-1185">Reference proteome</keyword>
<evidence type="ECO:0000313" key="2">
    <source>
        <dbReference type="Proteomes" id="UP000289437"/>
    </source>
</evidence>
<dbReference type="AlphaFoldDB" id="A0A4Q0T259"/>
<evidence type="ECO:0000313" key="1">
    <source>
        <dbReference type="EMBL" id="RXH56912.1"/>
    </source>
</evidence>
<protein>
    <submittedName>
        <fullName evidence="1">Uncharacterized protein</fullName>
    </submittedName>
</protein>